<evidence type="ECO:0000256" key="6">
    <source>
        <dbReference type="ARBA" id="ARBA00022968"/>
    </source>
</evidence>
<keyword evidence="7" id="KW-1133">Transmembrane helix</keyword>
<evidence type="ECO:0000313" key="13">
    <source>
        <dbReference type="Proteomes" id="UP001189429"/>
    </source>
</evidence>
<accession>A0ABN9P8S1</accession>
<keyword evidence="13" id="KW-1185">Reference proteome</keyword>
<keyword evidence="11" id="KW-0732">Signal</keyword>
<evidence type="ECO:0000256" key="11">
    <source>
        <dbReference type="SAM" id="SignalP"/>
    </source>
</evidence>
<sequence length="241" mass="25631">MRAAVVAAAAGVAALGKAAVPVEAADPGAPWRRLIGEATRAATTSSTRTATTTAAECQPARHLMDTFTREAFPASLGSCALVGSGGALKGRGIGGEINAHDTFVCASAVRVNRVPSEPYYSDLGSKTNVFYSNSATDTYPSGELGVWITKIREGNSIGEKMYCPFQRNASSGNCPFEHLVVARSTKYGSDRRGSRLAIRSTCRSGSQITCNLLSMYRILRWRWRHSTGIPPRCRATTPPAA</sequence>
<evidence type="ECO:0000256" key="9">
    <source>
        <dbReference type="ARBA" id="ARBA00023136"/>
    </source>
</evidence>
<evidence type="ECO:0000256" key="7">
    <source>
        <dbReference type="ARBA" id="ARBA00022989"/>
    </source>
</evidence>
<evidence type="ECO:0000256" key="4">
    <source>
        <dbReference type="ARBA" id="ARBA00022679"/>
    </source>
</evidence>
<name>A0ABN9P8S1_9DINO</name>
<keyword evidence="3" id="KW-0328">Glycosyltransferase</keyword>
<dbReference type="InterPro" id="IPR001675">
    <property type="entry name" value="Glyco_trans_29"/>
</dbReference>
<evidence type="ECO:0000256" key="8">
    <source>
        <dbReference type="ARBA" id="ARBA00023034"/>
    </source>
</evidence>
<proteinExistence type="inferred from homology"/>
<dbReference type="Pfam" id="PF00777">
    <property type="entry name" value="Glyco_transf_29"/>
    <property type="match status" value="1"/>
</dbReference>
<evidence type="ECO:0000256" key="2">
    <source>
        <dbReference type="ARBA" id="ARBA00006003"/>
    </source>
</evidence>
<protein>
    <submittedName>
        <fullName evidence="12">Uncharacterized protein</fullName>
    </submittedName>
</protein>
<dbReference type="Proteomes" id="UP001189429">
    <property type="component" value="Unassembled WGS sequence"/>
</dbReference>
<keyword evidence="6" id="KW-0735">Signal-anchor</keyword>
<evidence type="ECO:0000313" key="12">
    <source>
        <dbReference type="EMBL" id="CAK0788273.1"/>
    </source>
</evidence>
<evidence type="ECO:0000256" key="3">
    <source>
        <dbReference type="ARBA" id="ARBA00022676"/>
    </source>
</evidence>
<dbReference type="InterPro" id="IPR038578">
    <property type="entry name" value="GT29-like_sf"/>
</dbReference>
<feature type="chain" id="PRO_5045195301" evidence="11">
    <location>
        <begin position="25"/>
        <end position="241"/>
    </location>
</feature>
<comment type="caution">
    <text evidence="12">The sequence shown here is derived from an EMBL/GenBank/DDBJ whole genome shotgun (WGS) entry which is preliminary data.</text>
</comment>
<comment type="similarity">
    <text evidence="2">Belongs to the glycosyltransferase 29 family.</text>
</comment>
<dbReference type="EMBL" id="CAUYUJ010000022">
    <property type="protein sequence ID" value="CAK0788273.1"/>
    <property type="molecule type" value="Genomic_DNA"/>
</dbReference>
<keyword evidence="10" id="KW-0325">Glycoprotein</keyword>
<evidence type="ECO:0000256" key="5">
    <source>
        <dbReference type="ARBA" id="ARBA00022692"/>
    </source>
</evidence>
<feature type="signal peptide" evidence="11">
    <location>
        <begin position="1"/>
        <end position="24"/>
    </location>
</feature>
<keyword evidence="9" id="KW-0472">Membrane</keyword>
<organism evidence="12 13">
    <name type="scientific">Prorocentrum cordatum</name>
    <dbReference type="NCBI Taxonomy" id="2364126"/>
    <lineage>
        <taxon>Eukaryota</taxon>
        <taxon>Sar</taxon>
        <taxon>Alveolata</taxon>
        <taxon>Dinophyceae</taxon>
        <taxon>Prorocentrales</taxon>
        <taxon>Prorocentraceae</taxon>
        <taxon>Prorocentrum</taxon>
    </lineage>
</organism>
<keyword evidence="5" id="KW-0812">Transmembrane</keyword>
<gene>
    <name evidence="12" type="ORF">PCOR1329_LOCUS209</name>
</gene>
<reference evidence="12" key="1">
    <citation type="submission" date="2023-10" db="EMBL/GenBank/DDBJ databases">
        <authorList>
            <person name="Chen Y."/>
            <person name="Shah S."/>
            <person name="Dougan E. K."/>
            <person name="Thang M."/>
            <person name="Chan C."/>
        </authorList>
    </citation>
    <scope>NUCLEOTIDE SEQUENCE [LARGE SCALE GENOMIC DNA]</scope>
</reference>
<evidence type="ECO:0000256" key="10">
    <source>
        <dbReference type="ARBA" id="ARBA00023180"/>
    </source>
</evidence>
<evidence type="ECO:0000256" key="1">
    <source>
        <dbReference type="ARBA" id="ARBA00004323"/>
    </source>
</evidence>
<comment type="subcellular location">
    <subcellularLocation>
        <location evidence="1">Golgi apparatus membrane</location>
        <topology evidence="1">Single-pass type II membrane protein</topology>
    </subcellularLocation>
</comment>
<dbReference type="Gene3D" id="3.90.1480.20">
    <property type="entry name" value="Glycosyl transferase family 29"/>
    <property type="match status" value="1"/>
</dbReference>
<keyword evidence="8" id="KW-0333">Golgi apparatus</keyword>
<keyword evidence="4" id="KW-0808">Transferase</keyword>